<protein>
    <submittedName>
        <fullName evidence="2">Uncharacterized protein</fullName>
    </submittedName>
</protein>
<organism evidence="2 3">
    <name type="scientific">Pseudocercospora musae</name>
    <dbReference type="NCBI Taxonomy" id="113226"/>
    <lineage>
        <taxon>Eukaryota</taxon>
        <taxon>Fungi</taxon>
        <taxon>Dikarya</taxon>
        <taxon>Ascomycota</taxon>
        <taxon>Pezizomycotina</taxon>
        <taxon>Dothideomycetes</taxon>
        <taxon>Dothideomycetidae</taxon>
        <taxon>Mycosphaerellales</taxon>
        <taxon>Mycosphaerellaceae</taxon>
        <taxon>Pseudocercospora</taxon>
    </lineage>
</organism>
<name>A0A139H3V6_9PEZI</name>
<evidence type="ECO:0000256" key="1">
    <source>
        <dbReference type="SAM" id="MobiDB-lite"/>
    </source>
</evidence>
<evidence type="ECO:0000313" key="2">
    <source>
        <dbReference type="EMBL" id="KXS97137.1"/>
    </source>
</evidence>
<comment type="caution">
    <text evidence="2">The sequence shown here is derived from an EMBL/GenBank/DDBJ whole genome shotgun (WGS) entry which is preliminary data.</text>
</comment>
<proteinExistence type="predicted"/>
<sequence length="191" mass="21694">MPNRTAPECIHFRAEYPDTLDAVRSEEGRFDKPTNITPTRKRKRSATLATPPTLIPSPLWLPLPPLLPLCDDTQRERDLRALISKFRAEEKHNLHHFHACSDKTTGPAGDVVCTPPTLNDPQPRKEYTGPPIWMWKHDPLTTKRIRERKLRSHISSWLEDISAESSSGDGRILGSIEQIHRSEEANPSSLV</sequence>
<dbReference type="Proteomes" id="UP000073492">
    <property type="component" value="Unassembled WGS sequence"/>
</dbReference>
<feature type="region of interest" description="Disordered" evidence="1">
    <location>
        <begin position="26"/>
        <end position="48"/>
    </location>
</feature>
<keyword evidence="3" id="KW-1185">Reference proteome</keyword>
<accession>A0A139H3V6</accession>
<dbReference type="AlphaFoldDB" id="A0A139H3V6"/>
<evidence type="ECO:0000313" key="3">
    <source>
        <dbReference type="Proteomes" id="UP000073492"/>
    </source>
</evidence>
<gene>
    <name evidence="2" type="ORF">AC579_5369</name>
</gene>
<reference evidence="2 3" key="1">
    <citation type="submission" date="2015-07" db="EMBL/GenBank/DDBJ databases">
        <title>Comparative genomics of the Sigatoka disease complex on banana suggests a link between parallel evolutionary changes in Pseudocercospora fijiensis and Pseudocercospora eumusae and increased virulence on the banana host.</title>
        <authorList>
            <person name="Chang T.-C."/>
            <person name="Salvucci A."/>
            <person name="Crous P.W."/>
            <person name="Stergiopoulos I."/>
        </authorList>
    </citation>
    <scope>NUCLEOTIDE SEQUENCE [LARGE SCALE GENOMIC DNA]</scope>
    <source>
        <strain evidence="2 3">CBS 116634</strain>
    </source>
</reference>
<dbReference type="EMBL" id="LFZO01000799">
    <property type="protein sequence ID" value="KXS97137.1"/>
    <property type="molecule type" value="Genomic_DNA"/>
</dbReference>